<dbReference type="Proteomes" id="UP000220251">
    <property type="component" value="Unassembled WGS sequence"/>
</dbReference>
<name>A0A0H5DPV7_9BACT</name>
<dbReference type="RefSeq" id="WP_098037917.1">
    <property type="nucleotide sequence ID" value="NZ_CWGJ01000011.1"/>
</dbReference>
<gene>
    <name evidence="1" type="ORF">ELAC_0711</name>
</gene>
<reference evidence="2" key="1">
    <citation type="submission" date="2015-06" db="EMBL/GenBank/DDBJ databases">
        <authorList>
            <person name="Bertelli C."/>
        </authorList>
    </citation>
    <scope>NUCLEOTIDE SEQUENCE [LARGE SCALE GENOMIC DNA]</scope>
    <source>
        <strain evidence="2">CRIB-30</strain>
    </source>
</reference>
<dbReference type="AlphaFoldDB" id="A0A0H5DPV7"/>
<accession>A0A0H5DPV7</accession>
<evidence type="ECO:0000313" key="2">
    <source>
        <dbReference type="Proteomes" id="UP000220251"/>
    </source>
</evidence>
<organism evidence="1 2">
    <name type="scientific">Estrella lausannensis</name>
    <dbReference type="NCBI Taxonomy" id="483423"/>
    <lineage>
        <taxon>Bacteria</taxon>
        <taxon>Pseudomonadati</taxon>
        <taxon>Chlamydiota</taxon>
        <taxon>Chlamydiia</taxon>
        <taxon>Parachlamydiales</taxon>
        <taxon>Candidatus Criblamydiaceae</taxon>
        <taxon>Estrella</taxon>
    </lineage>
</organism>
<keyword evidence="2" id="KW-1185">Reference proteome</keyword>
<sequence>MTTILTLSVRETYFAASQDLYSVTRNMMNDRALSKHRKTTITLSDSSLRLDLKISPLRETSEISIQGRTFTDLGHLIRELPGILEHPTLLAKLIHYVEIGLEYNYIEDAESIKGVMQEEAHCPPEKGRGYCIEQPCLSQIQKPFFSENSLVFFVTRQGAPYRVRCTFPTDDALPEIDLEKI</sequence>
<evidence type="ECO:0000313" key="1">
    <source>
        <dbReference type="EMBL" id="CRX38063.1"/>
    </source>
</evidence>
<protein>
    <submittedName>
        <fullName evidence="1">Uncharacterized protein</fullName>
    </submittedName>
</protein>
<dbReference type="EMBL" id="CWGJ01000011">
    <property type="protein sequence ID" value="CRX38063.1"/>
    <property type="molecule type" value="Genomic_DNA"/>
</dbReference>
<proteinExistence type="predicted"/>